<dbReference type="AlphaFoldDB" id="A0AAW1YLY1"/>
<dbReference type="Pfam" id="PF03732">
    <property type="entry name" value="Retrotrans_gag"/>
    <property type="match status" value="1"/>
</dbReference>
<dbReference type="EMBL" id="JBEDUW010000001">
    <property type="protein sequence ID" value="KAK9949621.1"/>
    <property type="molecule type" value="Genomic_DNA"/>
</dbReference>
<name>A0AAW1YLY1_RUBAR</name>
<evidence type="ECO:0000313" key="4">
    <source>
        <dbReference type="Proteomes" id="UP001457282"/>
    </source>
</evidence>
<comment type="caution">
    <text evidence="3">The sequence shown here is derived from an EMBL/GenBank/DDBJ whole genome shotgun (WGS) entry which is preliminary data.</text>
</comment>
<reference evidence="3 4" key="1">
    <citation type="journal article" date="2023" name="G3 (Bethesda)">
        <title>A chromosome-length genome assembly and annotation of blackberry (Rubus argutus, cv. 'Hillquist').</title>
        <authorList>
            <person name="Bruna T."/>
            <person name="Aryal R."/>
            <person name="Dudchenko O."/>
            <person name="Sargent D.J."/>
            <person name="Mead D."/>
            <person name="Buti M."/>
            <person name="Cavallini A."/>
            <person name="Hytonen T."/>
            <person name="Andres J."/>
            <person name="Pham M."/>
            <person name="Weisz D."/>
            <person name="Mascagni F."/>
            <person name="Usai G."/>
            <person name="Natali L."/>
            <person name="Bassil N."/>
            <person name="Fernandez G.E."/>
            <person name="Lomsadze A."/>
            <person name="Armour M."/>
            <person name="Olukolu B."/>
            <person name="Poorten T."/>
            <person name="Britton C."/>
            <person name="Davik J."/>
            <person name="Ashrafi H."/>
            <person name="Aiden E.L."/>
            <person name="Borodovsky M."/>
            <person name="Worthington M."/>
        </authorList>
    </citation>
    <scope>NUCLEOTIDE SEQUENCE [LARGE SCALE GENOMIC DNA]</scope>
    <source>
        <strain evidence="3">PI 553951</strain>
    </source>
</reference>
<dbReference type="Proteomes" id="UP001457282">
    <property type="component" value="Unassembled WGS sequence"/>
</dbReference>
<evidence type="ECO:0000256" key="1">
    <source>
        <dbReference type="SAM" id="MobiDB-lite"/>
    </source>
</evidence>
<gene>
    <name evidence="3" type="ORF">M0R45_005138</name>
</gene>
<dbReference type="PANTHER" id="PTHR33223:SF3">
    <property type="match status" value="1"/>
</dbReference>
<evidence type="ECO:0000259" key="2">
    <source>
        <dbReference type="Pfam" id="PF03732"/>
    </source>
</evidence>
<feature type="domain" description="Retrotransposon gag" evidence="2">
    <location>
        <begin position="147"/>
        <end position="221"/>
    </location>
</feature>
<feature type="region of interest" description="Disordered" evidence="1">
    <location>
        <begin position="30"/>
        <end position="61"/>
    </location>
</feature>
<organism evidence="3 4">
    <name type="scientific">Rubus argutus</name>
    <name type="common">Southern blackberry</name>
    <dbReference type="NCBI Taxonomy" id="59490"/>
    <lineage>
        <taxon>Eukaryota</taxon>
        <taxon>Viridiplantae</taxon>
        <taxon>Streptophyta</taxon>
        <taxon>Embryophyta</taxon>
        <taxon>Tracheophyta</taxon>
        <taxon>Spermatophyta</taxon>
        <taxon>Magnoliopsida</taxon>
        <taxon>eudicotyledons</taxon>
        <taxon>Gunneridae</taxon>
        <taxon>Pentapetalae</taxon>
        <taxon>rosids</taxon>
        <taxon>fabids</taxon>
        <taxon>Rosales</taxon>
        <taxon>Rosaceae</taxon>
        <taxon>Rosoideae</taxon>
        <taxon>Rosoideae incertae sedis</taxon>
        <taxon>Rubus</taxon>
    </lineage>
</organism>
<evidence type="ECO:0000313" key="3">
    <source>
        <dbReference type="EMBL" id="KAK9949621.1"/>
    </source>
</evidence>
<proteinExistence type="predicted"/>
<keyword evidence="4" id="KW-1185">Reference proteome</keyword>
<accession>A0AAW1YLY1</accession>
<protein>
    <recommendedName>
        <fullName evidence="2">Retrotransposon gag domain-containing protein</fullName>
    </recommendedName>
</protein>
<sequence>MSSSDLSPLSAIQERIQRLREGSELYASRRLENLQSDSEDLGDNSSRSFSEEEEDPPKIEDVAPPMAETIRQLSNAQEGGAAPLCITYPEPAEGKEADFELKSGFLHHLPKFHGLNSEDPNKHLKEFQFVCGSMCPKNGDIDILKMKAFPFSLEDRAKTWLFDLPAGHVNTWTKLKGEFLTKYFPASRITILRKQITGIQQAGDETFCSYYERFKSLVRLALRMG</sequence>
<dbReference type="PANTHER" id="PTHR33223">
    <property type="entry name" value="CCHC-TYPE DOMAIN-CONTAINING PROTEIN"/>
    <property type="match status" value="1"/>
</dbReference>
<dbReference type="InterPro" id="IPR005162">
    <property type="entry name" value="Retrotrans_gag_dom"/>
</dbReference>